<dbReference type="Proteomes" id="UP000247892">
    <property type="component" value="Unassembled WGS sequence"/>
</dbReference>
<dbReference type="InterPro" id="IPR032816">
    <property type="entry name" value="VTT_dom"/>
</dbReference>
<reference evidence="9 10" key="1">
    <citation type="submission" date="2016-07" db="EMBL/GenBank/DDBJ databases">
        <title>Draft genome sequence of Prauserella sp. YIM 121212, isolated from alkaline soil.</title>
        <authorList>
            <person name="Ruckert C."/>
            <person name="Albersmeier A."/>
            <person name="Jiang C.-L."/>
            <person name="Jiang Y."/>
            <person name="Kalinowski J."/>
            <person name="Schneider O."/>
            <person name="Winkler A."/>
            <person name="Zotchev S.B."/>
        </authorList>
    </citation>
    <scope>NUCLEOTIDE SEQUENCE [LARGE SCALE GENOMIC DNA]</scope>
    <source>
        <strain evidence="9 10">YIM 121212</strain>
    </source>
</reference>
<keyword evidence="3" id="KW-1003">Cell membrane</keyword>
<protein>
    <recommendedName>
        <fullName evidence="8">VTT domain-containing protein</fullName>
    </recommendedName>
</protein>
<dbReference type="PANTHER" id="PTHR42709:SF6">
    <property type="entry name" value="UNDECAPRENYL PHOSPHATE TRANSPORTER A"/>
    <property type="match status" value="1"/>
</dbReference>
<comment type="subcellular location">
    <subcellularLocation>
        <location evidence="1">Cell membrane</location>
        <topology evidence="1">Multi-pass membrane protein</topology>
    </subcellularLocation>
</comment>
<comment type="caution">
    <text evidence="9">The sequence shown here is derived from an EMBL/GenBank/DDBJ whole genome shotgun (WGS) entry which is preliminary data.</text>
</comment>
<dbReference type="Pfam" id="PF09335">
    <property type="entry name" value="VTT_dom"/>
    <property type="match status" value="1"/>
</dbReference>
<gene>
    <name evidence="9" type="ORF">BA062_18280</name>
</gene>
<keyword evidence="5 7" id="KW-1133">Transmembrane helix</keyword>
<name>A0A318LW98_9PSEU</name>
<evidence type="ECO:0000256" key="3">
    <source>
        <dbReference type="ARBA" id="ARBA00022475"/>
    </source>
</evidence>
<dbReference type="OrthoDB" id="9813426at2"/>
<feature type="domain" description="VTT" evidence="8">
    <location>
        <begin position="46"/>
        <end position="172"/>
    </location>
</feature>
<dbReference type="InterPro" id="IPR051311">
    <property type="entry name" value="DedA_domain"/>
</dbReference>
<keyword evidence="6 7" id="KW-0472">Membrane</keyword>
<feature type="transmembrane region" description="Helical" evidence="7">
    <location>
        <begin position="149"/>
        <end position="174"/>
    </location>
</feature>
<keyword evidence="10" id="KW-1185">Reference proteome</keyword>
<evidence type="ECO:0000256" key="6">
    <source>
        <dbReference type="ARBA" id="ARBA00023136"/>
    </source>
</evidence>
<sequence>MTVQLARSDAGEPGGIAGWVVELMDTLGGPGAAVAVCVDNVFPPLPSELVLPVAGFSAANGTLSLVEVLLWTTAGSVLGAIIVFYLGRLLGRERTRWLVCKLPLLRPADVDKAEEWFARHGTKAVFLGRMVPLVRSLVSLPAGVQKMPFWTFLGLTTAGSLLWNSVFVVAGYALGANWHLVGRYASVFQLVVIVLAVVAATLFVVKRLRDRARTPGRRA</sequence>
<evidence type="ECO:0000256" key="7">
    <source>
        <dbReference type="SAM" id="Phobius"/>
    </source>
</evidence>
<proteinExistence type="inferred from homology"/>
<keyword evidence="4 7" id="KW-0812">Transmembrane</keyword>
<dbReference type="AlphaFoldDB" id="A0A318LW98"/>
<accession>A0A318LW98</accession>
<evidence type="ECO:0000313" key="9">
    <source>
        <dbReference type="EMBL" id="PXY30512.1"/>
    </source>
</evidence>
<dbReference type="GO" id="GO:0005886">
    <property type="term" value="C:plasma membrane"/>
    <property type="evidence" value="ECO:0007669"/>
    <property type="project" value="UniProtKB-SubCell"/>
</dbReference>
<evidence type="ECO:0000313" key="10">
    <source>
        <dbReference type="Proteomes" id="UP000247892"/>
    </source>
</evidence>
<dbReference type="EMBL" id="MASU01000007">
    <property type="protein sequence ID" value="PXY30512.1"/>
    <property type="molecule type" value="Genomic_DNA"/>
</dbReference>
<organism evidence="9 10">
    <name type="scientific">Prauserella flavalba</name>
    <dbReference type="NCBI Taxonomy" id="1477506"/>
    <lineage>
        <taxon>Bacteria</taxon>
        <taxon>Bacillati</taxon>
        <taxon>Actinomycetota</taxon>
        <taxon>Actinomycetes</taxon>
        <taxon>Pseudonocardiales</taxon>
        <taxon>Pseudonocardiaceae</taxon>
        <taxon>Prauserella</taxon>
    </lineage>
</organism>
<evidence type="ECO:0000256" key="5">
    <source>
        <dbReference type="ARBA" id="ARBA00022989"/>
    </source>
</evidence>
<evidence type="ECO:0000256" key="2">
    <source>
        <dbReference type="ARBA" id="ARBA00010792"/>
    </source>
</evidence>
<feature type="transmembrane region" description="Helical" evidence="7">
    <location>
        <begin position="186"/>
        <end position="205"/>
    </location>
</feature>
<evidence type="ECO:0000256" key="1">
    <source>
        <dbReference type="ARBA" id="ARBA00004651"/>
    </source>
</evidence>
<evidence type="ECO:0000259" key="8">
    <source>
        <dbReference type="Pfam" id="PF09335"/>
    </source>
</evidence>
<comment type="similarity">
    <text evidence="2">Belongs to the DedA family.</text>
</comment>
<feature type="transmembrane region" description="Helical" evidence="7">
    <location>
        <begin position="68"/>
        <end position="87"/>
    </location>
</feature>
<dbReference type="RefSeq" id="WP_110338412.1">
    <property type="nucleotide sequence ID" value="NZ_MASU01000007.1"/>
</dbReference>
<evidence type="ECO:0000256" key="4">
    <source>
        <dbReference type="ARBA" id="ARBA00022692"/>
    </source>
</evidence>
<dbReference type="PANTHER" id="PTHR42709">
    <property type="entry name" value="ALKALINE PHOSPHATASE LIKE PROTEIN"/>
    <property type="match status" value="1"/>
</dbReference>